<dbReference type="VEuPathDB" id="FungiDB:SDRG_05295"/>
<dbReference type="OrthoDB" id="10555564at2759"/>
<reference evidence="1 2" key="1">
    <citation type="submission" date="2012-04" db="EMBL/GenBank/DDBJ databases">
        <title>The Genome Sequence of Saprolegnia declina VS20.</title>
        <authorList>
            <consortium name="The Broad Institute Genome Sequencing Platform"/>
            <person name="Russ C."/>
            <person name="Nusbaum C."/>
            <person name="Tyler B."/>
            <person name="van West P."/>
            <person name="Dieguez-Uribeondo J."/>
            <person name="de Bruijn I."/>
            <person name="Tripathy S."/>
            <person name="Jiang R."/>
            <person name="Young S.K."/>
            <person name="Zeng Q."/>
            <person name="Gargeya S."/>
            <person name="Fitzgerald M."/>
            <person name="Haas B."/>
            <person name="Abouelleil A."/>
            <person name="Alvarado L."/>
            <person name="Arachchi H.M."/>
            <person name="Berlin A."/>
            <person name="Chapman S.B."/>
            <person name="Goldberg J."/>
            <person name="Griggs A."/>
            <person name="Gujja S."/>
            <person name="Hansen M."/>
            <person name="Howarth C."/>
            <person name="Imamovic A."/>
            <person name="Larimer J."/>
            <person name="McCowen C."/>
            <person name="Montmayeur A."/>
            <person name="Murphy C."/>
            <person name="Neiman D."/>
            <person name="Pearson M."/>
            <person name="Priest M."/>
            <person name="Roberts A."/>
            <person name="Saif S."/>
            <person name="Shea T."/>
            <person name="Sisk P."/>
            <person name="Sykes S."/>
            <person name="Wortman J."/>
            <person name="Nusbaum C."/>
            <person name="Birren B."/>
        </authorList>
    </citation>
    <scope>NUCLEOTIDE SEQUENCE [LARGE SCALE GENOMIC DNA]</scope>
    <source>
        <strain evidence="1 2">VS20</strain>
    </source>
</reference>
<dbReference type="EMBL" id="JH767145">
    <property type="protein sequence ID" value="EQC37068.1"/>
    <property type="molecule type" value="Genomic_DNA"/>
</dbReference>
<sequence length="417" mass="46893">MATQDEMEALVAQLQSPARNAAILTVCHAALVDDDGDADGARDWARTTVLDTLTVYAKPDLTLSVTRAPMVLRPSLPLQQRVIKETVVRVLRSASAPLPAAALQQVQTMLEAAPRPLFLEVAPLVALQPALSHLAASFEARLRQDMHDVEIDVQWQLWARWPRLWQHQLEKWLVEAHRDPFCSMRNILLPSAPPFDAATYSTAMYLVARRFVTSRLDAYPTVRTQQLVYELYSALPAAVRVVLDKQPPPTSATESWLFFTERPARLRDACASAVSSDAAIETLARFYGVTEPRRRYLHDVSRALVTPDIFMEWMQSHRVDVLHHALLTVQLLCVALMTHPTTLPECLQCMQYILQLQPPSVERRTHQIGVLTQVLDAVTWLPTSLAAALRKEVGVWVGRMQYDVTTRVPDAWLAHIA</sequence>
<name>T0RWZ2_SAPDV</name>
<dbReference type="RefSeq" id="XP_008609230.1">
    <property type="nucleotide sequence ID" value="XM_008611008.1"/>
</dbReference>
<evidence type="ECO:0000313" key="1">
    <source>
        <dbReference type="EMBL" id="EQC37068.1"/>
    </source>
</evidence>
<keyword evidence="2" id="KW-1185">Reference proteome</keyword>
<dbReference type="AlphaFoldDB" id="T0RWZ2"/>
<evidence type="ECO:0000313" key="2">
    <source>
        <dbReference type="Proteomes" id="UP000030762"/>
    </source>
</evidence>
<dbReference type="GeneID" id="19946022"/>
<organism evidence="1 2">
    <name type="scientific">Saprolegnia diclina (strain VS20)</name>
    <dbReference type="NCBI Taxonomy" id="1156394"/>
    <lineage>
        <taxon>Eukaryota</taxon>
        <taxon>Sar</taxon>
        <taxon>Stramenopiles</taxon>
        <taxon>Oomycota</taxon>
        <taxon>Saprolegniomycetes</taxon>
        <taxon>Saprolegniales</taxon>
        <taxon>Saprolegniaceae</taxon>
        <taxon>Saprolegnia</taxon>
    </lineage>
</organism>
<dbReference type="Proteomes" id="UP000030762">
    <property type="component" value="Unassembled WGS sequence"/>
</dbReference>
<accession>T0RWZ2</accession>
<proteinExistence type="predicted"/>
<dbReference type="InParanoid" id="T0RWZ2"/>
<gene>
    <name evidence="1" type="ORF">SDRG_05295</name>
</gene>
<protein>
    <submittedName>
        <fullName evidence="1">Uncharacterized protein</fullName>
    </submittedName>
</protein>